<dbReference type="EMBL" id="CP000323">
    <property type="protein sequence ID" value="ABE75582.1"/>
    <property type="molecule type" value="Genomic_DNA"/>
</dbReference>
<protein>
    <submittedName>
        <fullName evidence="4">Uncharacterized MobA-related protein-like protein</fullName>
    </submittedName>
</protein>
<evidence type="ECO:0000256" key="1">
    <source>
        <dbReference type="ARBA" id="ARBA00022842"/>
    </source>
</evidence>
<evidence type="ECO:0000313" key="5">
    <source>
        <dbReference type="Proteomes" id="UP000002425"/>
    </source>
</evidence>
<evidence type="ECO:0000259" key="3">
    <source>
        <dbReference type="Pfam" id="PF12804"/>
    </source>
</evidence>
<dbReference type="InterPro" id="IPR025877">
    <property type="entry name" value="MobA-like_NTP_Trfase"/>
</dbReference>
<sequence length="243" mass="26946">MTSDVDTNNSILPTKTPLPSSTENNKQNHTVIILASGLSERLGQPKQLLSKHGEPLICYMTKIALATKPLAIIVVLPQDQPAITDAINGLVRQNPIIYTVINLIPETGMAHSLSLGIEALTNLKISLINRVLIMGVDQVLLDSEHLKELLAFKSTVVASSYQYLDKAYSTDTGKNNIIGLPIVINVERLKQWQPALRGDKGLRYLIRALPPNQLSTVINHQLSYDIDTPKQLFYARQQHWLDA</sequence>
<dbReference type="Proteomes" id="UP000002425">
    <property type="component" value="Chromosome"/>
</dbReference>
<dbReference type="AlphaFoldDB" id="Q1Q9S1"/>
<reference evidence="4" key="1">
    <citation type="submission" date="2006-03" db="EMBL/GenBank/DDBJ databases">
        <title>Complete sequence of chromosome of Psychrobacter cryohalolentis K5.</title>
        <authorList>
            <consortium name="US DOE Joint Genome Institute"/>
            <person name="Copeland A."/>
            <person name="Lucas S."/>
            <person name="Lapidus A."/>
            <person name="Barry K."/>
            <person name="Detter J.C."/>
            <person name="Glavina del Rio T."/>
            <person name="Hammon N."/>
            <person name="Israni S."/>
            <person name="Dalin E."/>
            <person name="Tice H."/>
            <person name="Pitluck S."/>
            <person name="Brettin T."/>
            <person name="Bruce D."/>
            <person name="Han C."/>
            <person name="Tapia R."/>
            <person name="Sims D.R."/>
            <person name="Gilna P."/>
            <person name="Schmutz J."/>
            <person name="Larimer F."/>
            <person name="Land M."/>
            <person name="Hauser L."/>
            <person name="Kyrpides N."/>
            <person name="Kim E."/>
            <person name="Richardson P."/>
        </authorList>
    </citation>
    <scope>NUCLEOTIDE SEQUENCE</scope>
    <source>
        <strain evidence="4">K5</strain>
    </source>
</reference>
<accession>Q1Q9S1</accession>
<dbReference type="CDD" id="cd04182">
    <property type="entry name" value="GT_2_like_f"/>
    <property type="match status" value="1"/>
</dbReference>
<dbReference type="STRING" id="335284.Pcryo_1805"/>
<dbReference type="SUPFAM" id="SSF53448">
    <property type="entry name" value="Nucleotide-diphospho-sugar transferases"/>
    <property type="match status" value="1"/>
</dbReference>
<name>Q1Q9S1_PSYCK</name>
<dbReference type="eggNOG" id="COG2068">
    <property type="taxonomic scope" value="Bacteria"/>
</dbReference>
<dbReference type="KEGG" id="pcr:Pcryo_1805"/>
<dbReference type="InterPro" id="IPR029044">
    <property type="entry name" value="Nucleotide-diphossugar_trans"/>
</dbReference>
<dbReference type="HOGENOM" id="CLU_061980_2_1_6"/>
<organism evidence="4 5">
    <name type="scientific">Psychrobacter cryohalolentis (strain ATCC BAA-1226 / DSM 17306 / VKM B-2378 / K5)</name>
    <dbReference type="NCBI Taxonomy" id="335284"/>
    <lineage>
        <taxon>Bacteria</taxon>
        <taxon>Pseudomonadati</taxon>
        <taxon>Pseudomonadota</taxon>
        <taxon>Gammaproteobacteria</taxon>
        <taxon>Moraxellales</taxon>
        <taxon>Moraxellaceae</taxon>
        <taxon>Psychrobacter</taxon>
    </lineage>
</organism>
<dbReference type="Gene3D" id="3.90.550.10">
    <property type="entry name" value="Spore Coat Polysaccharide Biosynthesis Protein SpsA, Chain A"/>
    <property type="match status" value="1"/>
</dbReference>
<evidence type="ECO:0000313" key="4">
    <source>
        <dbReference type="EMBL" id="ABE75582.1"/>
    </source>
</evidence>
<dbReference type="Pfam" id="PF12804">
    <property type="entry name" value="NTP_transf_3"/>
    <property type="match status" value="1"/>
</dbReference>
<keyword evidence="1" id="KW-0460">Magnesium</keyword>
<keyword evidence="5" id="KW-1185">Reference proteome</keyword>
<dbReference type="PANTHER" id="PTHR43777">
    <property type="entry name" value="MOLYBDENUM COFACTOR CYTIDYLYLTRANSFERASE"/>
    <property type="match status" value="1"/>
</dbReference>
<dbReference type="RefSeq" id="WP_011514125.1">
    <property type="nucleotide sequence ID" value="NC_007969.1"/>
</dbReference>
<proteinExistence type="predicted"/>
<dbReference type="GO" id="GO:0016779">
    <property type="term" value="F:nucleotidyltransferase activity"/>
    <property type="evidence" value="ECO:0007669"/>
    <property type="project" value="UniProtKB-ARBA"/>
</dbReference>
<dbReference type="PANTHER" id="PTHR43777:SF1">
    <property type="entry name" value="MOLYBDENUM COFACTOR CYTIDYLYLTRANSFERASE"/>
    <property type="match status" value="1"/>
</dbReference>
<feature type="domain" description="MobA-like NTP transferase" evidence="3">
    <location>
        <begin position="31"/>
        <end position="209"/>
    </location>
</feature>
<gene>
    <name evidence="4" type="ordered locus">Pcryo_1805</name>
</gene>
<feature type="region of interest" description="Disordered" evidence="2">
    <location>
        <begin position="1"/>
        <end position="24"/>
    </location>
</feature>
<evidence type="ECO:0000256" key="2">
    <source>
        <dbReference type="SAM" id="MobiDB-lite"/>
    </source>
</evidence>